<evidence type="ECO:0000313" key="2">
    <source>
        <dbReference type="Proteomes" id="UP000462362"/>
    </source>
</evidence>
<accession>A0A6I3S130</accession>
<name>A0A6I3S130_9BURK</name>
<proteinExistence type="predicted"/>
<dbReference type="Proteomes" id="UP000462362">
    <property type="component" value="Unassembled WGS sequence"/>
</dbReference>
<evidence type="ECO:0000313" key="1">
    <source>
        <dbReference type="EMBL" id="MTU43041.1"/>
    </source>
</evidence>
<dbReference type="EMBL" id="WNCL01000012">
    <property type="protein sequence ID" value="MTU43041.1"/>
    <property type="molecule type" value="Genomic_DNA"/>
</dbReference>
<reference evidence="1 2" key="1">
    <citation type="journal article" date="2019" name="Nat. Med.">
        <title>A library of human gut bacterial isolates paired with longitudinal multiomics data enables mechanistic microbiome research.</title>
        <authorList>
            <person name="Poyet M."/>
            <person name="Groussin M."/>
            <person name="Gibbons S.M."/>
            <person name="Avila-Pacheco J."/>
            <person name="Jiang X."/>
            <person name="Kearney S.M."/>
            <person name="Perrotta A.R."/>
            <person name="Berdy B."/>
            <person name="Zhao S."/>
            <person name="Lieberman T.D."/>
            <person name="Swanson P.K."/>
            <person name="Smith M."/>
            <person name="Roesemann S."/>
            <person name="Alexander J.E."/>
            <person name="Rich S.A."/>
            <person name="Livny J."/>
            <person name="Vlamakis H."/>
            <person name="Clish C."/>
            <person name="Bullock K."/>
            <person name="Deik A."/>
            <person name="Scott J."/>
            <person name="Pierce K.A."/>
            <person name="Xavier R.J."/>
            <person name="Alm E.J."/>
        </authorList>
    </citation>
    <scope>NUCLEOTIDE SEQUENCE [LARGE SCALE GENOMIC DNA]</scope>
    <source>
        <strain evidence="1 2">BIOML-A2</strain>
    </source>
</reference>
<sequence>MRINNKEYPNVSLSVVSDRKEPGLTGMKKICLYEATIKCGKQIQKMRSEHLGELQSWIEREVEPKMTT</sequence>
<comment type="caution">
    <text evidence="1">The sequence shown here is derived from an EMBL/GenBank/DDBJ whole genome shotgun (WGS) entry which is preliminary data.</text>
</comment>
<dbReference type="RefSeq" id="WP_149879589.1">
    <property type="nucleotide sequence ID" value="NZ_CAUEYH010000017.1"/>
</dbReference>
<organism evidence="1 2">
    <name type="scientific">Parasutterella excrementihominis</name>
    <dbReference type="NCBI Taxonomy" id="487175"/>
    <lineage>
        <taxon>Bacteria</taxon>
        <taxon>Pseudomonadati</taxon>
        <taxon>Pseudomonadota</taxon>
        <taxon>Betaproteobacteria</taxon>
        <taxon>Burkholderiales</taxon>
        <taxon>Sutterellaceae</taxon>
        <taxon>Parasutterella</taxon>
    </lineage>
</organism>
<gene>
    <name evidence="1" type="ORF">GMD42_05285</name>
</gene>
<dbReference type="AlphaFoldDB" id="A0A6I3S130"/>
<protein>
    <submittedName>
        <fullName evidence="1">Uncharacterized protein</fullName>
    </submittedName>
</protein>